<sequence>MPIKVFYRGKEIEVEGKKLRARELLEKLGLSPLSSLVVKNGEVISEEDYVEEGDNIRVVNAISGGAL</sequence>
<dbReference type="EMBL" id="DRNB01000175">
    <property type="protein sequence ID" value="HHJ64208.1"/>
    <property type="molecule type" value="Genomic_DNA"/>
</dbReference>
<name>A0A7C5L7H2_AQUAO</name>
<reference evidence="1" key="1">
    <citation type="journal article" date="2020" name="mSystems">
        <title>Genome- and Community-Level Interaction Insights into Carbon Utilization and Element Cycling Functions of Hydrothermarchaeota in Hydrothermal Sediment.</title>
        <authorList>
            <person name="Zhou Z."/>
            <person name="Liu Y."/>
            <person name="Xu W."/>
            <person name="Pan J."/>
            <person name="Luo Z.H."/>
            <person name="Li M."/>
        </authorList>
    </citation>
    <scope>NUCLEOTIDE SEQUENCE [LARGE SCALE GENOMIC DNA]</scope>
    <source>
        <strain evidence="1">HyVt-501</strain>
    </source>
</reference>
<evidence type="ECO:0000313" key="1">
    <source>
        <dbReference type="EMBL" id="HHJ64208.1"/>
    </source>
</evidence>
<protein>
    <submittedName>
        <fullName evidence="1">MoaD/ThiS family protein</fullName>
    </submittedName>
</protein>
<dbReference type="Pfam" id="PF02597">
    <property type="entry name" value="ThiS"/>
    <property type="match status" value="1"/>
</dbReference>
<dbReference type="Proteomes" id="UP000885792">
    <property type="component" value="Unassembled WGS sequence"/>
</dbReference>
<dbReference type="AlphaFoldDB" id="A0A7C5L7H2"/>
<dbReference type="InterPro" id="IPR016155">
    <property type="entry name" value="Mopterin_synth/thiamin_S_b"/>
</dbReference>
<dbReference type="InterPro" id="IPR003749">
    <property type="entry name" value="ThiS/MoaD-like"/>
</dbReference>
<dbReference type="CDD" id="cd17506">
    <property type="entry name" value="Ubl_SAMP2_like"/>
    <property type="match status" value="1"/>
</dbReference>
<comment type="caution">
    <text evidence="1">The sequence shown here is derived from an EMBL/GenBank/DDBJ whole genome shotgun (WGS) entry which is preliminary data.</text>
</comment>
<organism evidence="1">
    <name type="scientific">Aquifex aeolicus</name>
    <dbReference type="NCBI Taxonomy" id="63363"/>
    <lineage>
        <taxon>Bacteria</taxon>
        <taxon>Pseudomonadati</taxon>
        <taxon>Aquificota</taxon>
        <taxon>Aquificia</taxon>
        <taxon>Aquificales</taxon>
        <taxon>Aquificaceae</taxon>
        <taxon>Aquifex</taxon>
    </lineage>
</organism>
<gene>
    <name evidence="1" type="ORF">ENJ61_04795</name>
</gene>
<dbReference type="SUPFAM" id="SSF54285">
    <property type="entry name" value="MoaD/ThiS"/>
    <property type="match status" value="1"/>
</dbReference>
<dbReference type="Gene3D" id="3.10.20.30">
    <property type="match status" value="1"/>
</dbReference>
<dbReference type="InterPro" id="IPR012675">
    <property type="entry name" value="Beta-grasp_dom_sf"/>
</dbReference>
<accession>A0A7C5L7H2</accession>
<proteinExistence type="predicted"/>